<proteinExistence type="predicted"/>
<keyword evidence="1" id="KW-0732">Signal</keyword>
<keyword evidence="2" id="KW-0449">Lipoprotein</keyword>
<dbReference type="InterPro" id="IPR029046">
    <property type="entry name" value="LolA/LolB/LppX"/>
</dbReference>
<comment type="caution">
    <text evidence="2">The sequence shown here is derived from an EMBL/GenBank/DDBJ whole genome shotgun (WGS) entry which is preliminary data.</text>
</comment>
<dbReference type="Pfam" id="PF03548">
    <property type="entry name" value="LolA"/>
    <property type="match status" value="1"/>
</dbReference>
<dbReference type="PANTHER" id="PTHR35869:SF1">
    <property type="entry name" value="OUTER-MEMBRANE LIPOPROTEIN CARRIER PROTEIN"/>
    <property type="match status" value="1"/>
</dbReference>
<dbReference type="RefSeq" id="WP_370671496.1">
    <property type="nucleotide sequence ID" value="NZ_CP166679.1"/>
</dbReference>
<accession>A0ABW5VK95</accession>
<dbReference type="CDD" id="cd16325">
    <property type="entry name" value="LolA"/>
    <property type="match status" value="1"/>
</dbReference>
<dbReference type="Gene3D" id="2.50.20.10">
    <property type="entry name" value="Lipoprotein localisation LolA/LolB/LppX"/>
    <property type="match status" value="1"/>
</dbReference>
<name>A0ABW5VK95_9FLAO</name>
<reference evidence="3" key="1">
    <citation type="journal article" date="2019" name="Int. J. Syst. Evol. Microbiol.">
        <title>The Global Catalogue of Microorganisms (GCM) 10K type strain sequencing project: providing services to taxonomists for standard genome sequencing and annotation.</title>
        <authorList>
            <consortium name="The Broad Institute Genomics Platform"/>
            <consortium name="The Broad Institute Genome Sequencing Center for Infectious Disease"/>
            <person name="Wu L."/>
            <person name="Ma J."/>
        </authorList>
    </citation>
    <scope>NUCLEOTIDE SEQUENCE [LARGE SCALE GENOMIC DNA]</scope>
    <source>
        <strain evidence="3">KCTC 52924</strain>
    </source>
</reference>
<keyword evidence="3" id="KW-1185">Reference proteome</keyword>
<dbReference type="SUPFAM" id="SSF89392">
    <property type="entry name" value="Prokaryotic lipoproteins and lipoprotein localization factors"/>
    <property type="match status" value="1"/>
</dbReference>
<evidence type="ECO:0000256" key="1">
    <source>
        <dbReference type="ARBA" id="ARBA00022729"/>
    </source>
</evidence>
<organism evidence="2 3">
    <name type="scientific">Arenibacter antarcticus</name>
    <dbReference type="NCBI Taxonomy" id="2040469"/>
    <lineage>
        <taxon>Bacteria</taxon>
        <taxon>Pseudomonadati</taxon>
        <taxon>Bacteroidota</taxon>
        <taxon>Flavobacteriia</taxon>
        <taxon>Flavobacteriales</taxon>
        <taxon>Flavobacteriaceae</taxon>
        <taxon>Arenibacter</taxon>
    </lineage>
</organism>
<dbReference type="Proteomes" id="UP001597532">
    <property type="component" value="Unassembled WGS sequence"/>
</dbReference>
<evidence type="ECO:0000313" key="3">
    <source>
        <dbReference type="Proteomes" id="UP001597532"/>
    </source>
</evidence>
<evidence type="ECO:0000313" key="2">
    <source>
        <dbReference type="EMBL" id="MFD2791746.1"/>
    </source>
</evidence>
<dbReference type="EMBL" id="JBHUOK010000034">
    <property type="protein sequence ID" value="MFD2791746.1"/>
    <property type="molecule type" value="Genomic_DNA"/>
</dbReference>
<dbReference type="InterPro" id="IPR004564">
    <property type="entry name" value="OM_lipoprot_carrier_LolA-like"/>
</dbReference>
<gene>
    <name evidence="2" type="ORF">ACFS1K_18400</name>
</gene>
<protein>
    <submittedName>
        <fullName evidence="2">Outer membrane lipoprotein carrier protein LolA</fullName>
    </submittedName>
</protein>
<dbReference type="PANTHER" id="PTHR35869">
    <property type="entry name" value="OUTER-MEMBRANE LIPOPROTEIN CARRIER PROTEIN"/>
    <property type="match status" value="1"/>
</dbReference>
<sequence>MRNILFTTLLLVGLYSLNGQDSPMNQGEIDSFKSLVTRTSEATNTIQSEFVQYKHMDFLTNDIITEGSMAFKTPNKVKWEYTKPFKYSVIFMEDQLLINDGGTKSNVDLGNSTLFKKLNQLIVNSVKGNLFNDADFKTSYFHDMDYNKVVFTPKDEKIKKYIASFILIFDKDQGYVKEVKMVEPSNDFTRIVFKNRMINKPLADEVFSN</sequence>